<proteinExistence type="predicted"/>
<dbReference type="Proteomes" id="UP001375240">
    <property type="component" value="Unassembled WGS sequence"/>
</dbReference>
<protein>
    <submittedName>
        <fullName evidence="2">Uncharacterized protein</fullName>
    </submittedName>
</protein>
<dbReference type="SUPFAM" id="SSF52047">
    <property type="entry name" value="RNI-like"/>
    <property type="match status" value="1"/>
</dbReference>
<dbReference type="Gene3D" id="3.80.10.10">
    <property type="entry name" value="Ribonuclease Inhibitor"/>
    <property type="match status" value="1"/>
</dbReference>
<dbReference type="EMBL" id="JAVHNQ010000002">
    <property type="protein sequence ID" value="KAK6355491.1"/>
    <property type="molecule type" value="Genomic_DNA"/>
</dbReference>
<reference evidence="2 3" key="1">
    <citation type="submission" date="2019-10" db="EMBL/GenBank/DDBJ databases">
        <authorList>
            <person name="Palmer J.M."/>
        </authorList>
    </citation>
    <scope>NUCLEOTIDE SEQUENCE [LARGE SCALE GENOMIC DNA]</scope>
    <source>
        <strain evidence="2 3">TWF696</strain>
    </source>
</reference>
<feature type="region of interest" description="Disordered" evidence="1">
    <location>
        <begin position="572"/>
        <end position="608"/>
    </location>
</feature>
<name>A0AAV9V6Q8_9PEZI</name>
<evidence type="ECO:0000256" key="1">
    <source>
        <dbReference type="SAM" id="MobiDB-lite"/>
    </source>
</evidence>
<feature type="compositionally biased region" description="Basic and acidic residues" evidence="1">
    <location>
        <begin position="506"/>
        <end position="517"/>
    </location>
</feature>
<evidence type="ECO:0000313" key="2">
    <source>
        <dbReference type="EMBL" id="KAK6355491.1"/>
    </source>
</evidence>
<accession>A0AAV9V6Q8</accession>
<evidence type="ECO:0000313" key="3">
    <source>
        <dbReference type="Proteomes" id="UP001375240"/>
    </source>
</evidence>
<gene>
    <name evidence="2" type="ORF">TWF696_004588</name>
</gene>
<feature type="region of interest" description="Disordered" evidence="1">
    <location>
        <begin position="487"/>
        <end position="517"/>
    </location>
</feature>
<comment type="caution">
    <text evidence="2">The sequence shown here is derived from an EMBL/GenBank/DDBJ whole genome shotgun (WGS) entry which is preliminary data.</text>
</comment>
<feature type="compositionally biased region" description="Low complexity" evidence="1">
    <location>
        <begin position="583"/>
        <end position="598"/>
    </location>
</feature>
<sequence>MTSSIVDTHGYQSAVFQFCYSGDIDIEYFDAIIDDIDDSLVHLEKIAVIPRCSFDKEKFKSGIITDTESWEIIRTSTHRNLSFMISKLVANLNMNQLKAFELNEPNRDDIMYPGLRTQLSIKHLSIHDSYLITHFGSARTPYGLESLVLHGVVTTSESRFLALLRHVSRYHGSLKYLSLDFEQVTFQPNRDWERLHLGFIDLEPLTKLKSLAVSNCREMVGFQLSTLSFVPYAKLKNFKLVKCHFDAGDSIGPFFSRMGIERLTSLNLTRTCSPKEANEVVKGLRSGLKKLHLEFDYDAGQAIIEGLAQHKDSLSSIWLEVSTGAQFCAIEDTDAPTLYMRDFTQFPKLTELAIAVDYEAIDEETIDWINPPNLRILRVLNIDEDYTHNGKCGDDCLCDIADAFIQIHDHEYKGEGRDLEVIAFGRLDDLLPALEIMYYEVNPRDARVAETTASTEQTQVIRRAKSDHNDSDESDSLYSVPYVKRAHPDSLADNTPKNGKLGLRGGGDRFDLGHDSDDSEQLAERDLLGWFDGPSKLVTRKKIHELKAKIPEITILDVDLEGVPFWNKDDMIVRDDHDDAESDSVSGPDPDPGPVQVSAEAGSEATLP</sequence>
<organism evidence="2 3">
    <name type="scientific">Orbilia brochopaga</name>
    <dbReference type="NCBI Taxonomy" id="3140254"/>
    <lineage>
        <taxon>Eukaryota</taxon>
        <taxon>Fungi</taxon>
        <taxon>Dikarya</taxon>
        <taxon>Ascomycota</taxon>
        <taxon>Pezizomycotina</taxon>
        <taxon>Orbiliomycetes</taxon>
        <taxon>Orbiliales</taxon>
        <taxon>Orbiliaceae</taxon>
        <taxon>Orbilia</taxon>
    </lineage>
</organism>
<dbReference type="AlphaFoldDB" id="A0AAV9V6Q8"/>
<dbReference type="InterPro" id="IPR032675">
    <property type="entry name" value="LRR_dom_sf"/>
</dbReference>
<keyword evidence="3" id="KW-1185">Reference proteome</keyword>